<sequence>MSGKIETRELSKSPYPHQVNLKLKKYFNRFFVYQLVISNNDIPSETPLRVASSPGTLSAAELTGNGHLKNELIIDQRPSSRVQSPQQKQRSNSKSGFNGGAKRSGSTCSTSSTISSVTGLPLLPHRFFTSSTLPALPTPLDSQFHCLQATGQILSGHWHHFTAQATVGTDKDASVLLFDKKCNVKGPSRLGRANRLGLSDLLKYDLSQLQQLVHPRILRLLHPLVENKELIGFASEPLYCTLDKLLLEREDEQHFNINGQSEEDSKQLLLDKLEMKLGVLQLVEGLSYLHNNAKILHGNLTPQAVFVTSFQHWKIGGFAFSVAPKKPGIFPCFPWTKKLPACLQPDLDVYLLNLIGDLYLFFQFLAPEYLIQNAQTVTLAADVFSLGVLICWIYSNGKRLIDVKNNLESYQIVIEQLDIGLQLIANELGPNLKASLVKVLSKEVEQRPAIQMLALIKHFDEPSLGALRQLDDLAQEFDPANKAAFLRHSLSAILPQIPESLWFRRVLRRFNEHLQGTTELMPALISPLCYMLKNCESHNIHRLRPWFRQIAAAAEEKSLSQSLLSHMPIILRRLSDEQVEDRCLDLLIYFLNGTDPHLKQNSVRTLPHIVEFIPNNYLSKRLIPTLQNQAQFFQEQVSRQIDLLVAIGHLSDRCDTQTLQYLLTLSSVCSTLHPAIVHSKSRLVQRILTCDVSRFSDPLVIAHHLLNPLVLGLALPEISPAHFDDVMSSSRILLDIIEQLRYDSDDTQLKENNYRRLCNRRVSMSSNHLPRLLITAATRPSIGGDSRKMSFLSADGRLEEDRGGGIGSVAGALTERRESKDSRCSLESEVSLRLCNGSDLSDESVLPTGPTFGGMGNTGVVNQVRRKSWIERGCLHSLSLEQPSRPSFPPSNTTHLPPLLFGGGRARSSVGSRTTQSAREHSPFSALVRRLPSPKEQQRQQNSRQSNVEEISPKPNSFSNLGHNLACTLWKTFH</sequence>
<evidence type="ECO:0000313" key="1">
    <source>
        <dbReference type="EMBL" id="CAK5031847.1"/>
    </source>
</evidence>
<organism evidence="1 2">
    <name type="scientific">Meloidogyne enterolobii</name>
    <name type="common">Root-knot nematode worm</name>
    <name type="synonym">Meloidogyne mayaguensis</name>
    <dbReference type="NCBI Taxonomy" id="390850"/>
    <lineage>
        <taxon>Eukaryota</taxon>
        <taxon>Metazoa</taxon>
        <taxon>Ecdysozoa</taxon>
        <taxon>Nematoda</taxon>
        <taxon>Chromadorea</taxon>
        <taxon>Rhabditida</taxon>
        <taxon>Tylenchina</taxon>
        <taxon>Tylenchomorpha</taxon>
        <taxon>Tylenchoidea</taxon>
        <taxon>Meloidogynidae</taxon>
        <taxon>Meloidogyninae</taxon>
        <taxon>Meloidogyne</taxon>
    </lineage>
</organism>
<name>A0ACB0Y4R8_MELEN</name>
<gene>
    <name evidence="1" type="ORF">MENTE1834_LOCUS7648</name>
</gene>
<reference evidence="1" key="1">
    <citation type="submission" date="2023-11" db="EMBL/GenBank/DDBJ databases">
        <authorList>
            <person name="Poullet M."/>
        </authorList>
    </citation>
    <scope>NUCLEOTIDE SEQUENCE</scope>
    <source>
        <strain evidence="1">E1834</strain>
    </source>
</reference>
<proteinExistence type="predicted"/>
<evidence type="ECO:0000313" key="2">
    <source>
        <dbReference type="Proteomes" id="UP001497535"/>
    </source>
</evidence>
<accession>A0ACB0Y4R8</accession>
<dbReference type="Proteomes" id="UP001497535">
    <property type="component" value="Unassembled WGS sequence"/>
</dbReference>
<comment type="caution">
    <text evidence="1">The sequence shown here is derived from an EMBL/GenBank/DDBJ whole genome shotgun (WGS) entry which is preliminary data.</text>
</comment>
<protein>
    <submittedName>
        <fullName evidence="1">Uncharacterized protein</fullName>
    </submittedName>
</protein>
<keyword evidence="2" id="KW-1185">Reference proteome</keyword>
<dbReference type="EMBL" id="CAVMJV010000005">
    <property type="protein sequence ID" value="CAK5031847.1"/>
    <property type="molecule type" value="Genomic_DNA"/>
</dbReference>